<evidence type="ECO:0000313" key="1">
    <source>
        <dbReference type="EMBL" id="KAH7915002.1"/>
    </source>
</evidence>
<keyword evidence="1" id="KW-0808">Transferase</keyword>
<keyword evidence="2" id="KW-1185">Reference proteome</keyword>
<reference evidence="1" key="1">
    <citation type="journal article" date="2021" name="New Phytol.">
        <title>Evolutionary innovations through gain and loss of genes in the ectomycorrhizal Boletales.</title>
        <authorList>
            <person name="Wu G."/>
            <person name="Miyauchi S."/>
            <person name="Morin E."/>
            <person name="Kuo A."/>
            <person name="Drula E."/>
            <person name="Varga T."/>
            <person name="Kohler A."/>
            <person name="Feng B."/>
            <person name="Cao Y."/>
            <person name="Lipzen A."/>
            <person name="Daum C."/>
            <person name="Hundley H."/>
            <person name="Pangilinan J."/>
            <person name="Johnson J."/>
            <person name="Barry K."/>
            <person name="LaButti K."/>
            <person name="Ng V."/>
            <person name="Ahrendt S."/>
            <person name="Min B."/>
            <person name="Choi I.G."/>
            <person name="Park H."/>
            <person name="Plett J.M."/>
            <person name="Magnuson J."/>
            <person name="Spatafora J.W."/>
            <person name="Nagy L.G."/>
            <person name="Henrissat B."/>
            <person name="Grigoriev I.V."/>
            <person name="Yang Z.L."/>
            <person name="Xu J."/>
            <person name="Martin F.M."/>
        </authorList>
    </citation>
    <scope>NUCLEOTIDE SEQUENCE</scope>
    <source>
        <strain evidence="1">ATCC 28755</strain>
    </source>
</reference>
<organism evidence="1 2">
    <name type="scientific">Hygrophoropsis aurantiaca</name>
    <dbReference type="NCBI Taxonomy" id="72124"/>
    <lineage>
        <taxon>Eukaryota</taxon>
        <taxon>Fungi</taxon>
        <taxon>Dikarya</taxon>
        <taxon>Basidiomycota</taxon>
        <taxon>Agaricomycotina</taxon>
        <taxon>Agaricomycetes</taxon>
        <taxon>Agaricomycetidae</taxon>
        <taxon>Boletales</taxon>
        <taxon>Coniophorineae</taxon>
        <taxon>Hygrophoropsidaceae</taxon>
        <taxon>Hygrophoropsis</taxon>
    </lineage>
</organism>
<gene>
    <name evidence="1" type="ORF">BJ138DRAFT_1123063</name>
</gene>
<evidence type="ECO:0000313" key="2">
    <source>
        <dbReference type="Proteomes" id="UP000790377"/>
    </source>
</evidence>
<dbReference type="EMBL" id="MU267606">
    <property type="protein sequence ID" value="KAH7915002.1"/>
    <property type="molecule type" value="Genomic_DNA"/>
</dbReference>
<proteinExistence type="predicted"/>
<comment type="caution">
    <text evidence="1">The sequence shown here is derived from an EMBL/GenBank/DDBJ whole genome shotgun (WGS) entry which is preliminary data.</text>
</comment>
<name>A0ACB8ARK4_9AGAM</name>
<accession>A0ACB8ARK4</accession>
<dbReference type="Proteomes" id="UP000790377">
    <property type="component" value="Unassembled WGS sequence"/>
</dbReference>
<sequence>MALPAHHTQHLQCIAYPFNVSSSCFHLTQRNDRATTGTALWLGAQCLALYLASIARTNHPLRAIDLGSGIGLLPLALGSLGYDVLATDVPLIVDTVLRPNILANPTRGTVDVRVLDWTEPLDTHTAWDLIVTADTLYEPSLVRPLLRTLHALARASTVAGRAPPVYVCLERRDPALIEAALAAARDEWGFALTRVADRKIARAMGRGGVHWAREEWAGVEVWKLALRVVGDGGIV</sequence>
<keyword evidence="1" id="KW-0489">Methyltransferase</keyword>
<protein>
    <submittedName>
        <fullName evidence="1">Methyltransferase-domain-containing protein</fullName>
    </submittedName>
</protein>